<evidence type="ECO:0000313" key="10">
    <source>
        <dbReference type="Proteomes" id="UP000190959"/>
    </source>
</evidence>
<dbReference type="GO" id="GO:0051537">
    <property type="term" value="F:2 iron, 2 sulfur cluster binding"/>
    <property type="evidence" value="ECO:0007669"/>
    <property type="project" value="InterPro"/>
</dbReference>
<feature type="domain" description="2Fe-2S ferredoxin-type" evidence="8">
    <location>
        <begin position="1"/>
        <end position="74"/>
    </location>
</feature>
<evidence type="ECO:0000256" key="3">
    <source>
        <dbReference type="ARBA" id="ARBA00009433"/>
    </source>
</evidence>
<dbReference type="InterPro" id="IPR012675">
    <property type="entry name" value="Beta-grasp_dom_sf"/>
</dbReference>
<dbReference type="InterPro" id="IPR002888">
    <property type="entry name" value="2Fe-2S-bd"/>
</dbReference>
<evidence type="ECO:0000256" key="2">
    <source>
        <dbReference type="ARBA" id="ARBA00006849"/>
    </source>
</evidence>
<dbReference type="Pfam" id="PF13085">
    <property type="entry name" value="Fer2_3"/>
    <property type="match status" value="1"/>
</dbReference>
<comment type="cofactor">
    <cofactor evidence="7">
        <name>[2Fe-2S] cluster</name>
        <dbReference type="ChEBI" id="CHEBI:190135"/>
    </cofactor>
</comment>
<dbReference type="Gene3D" id="3.30.365.10">
    <property type="entry name" value="Aldehyde oxidase/xanthine dehydrogenase, molybdopterin binding domain"/>
    <property type="match status" value="5"/>
</dbReference>
<evidence type="ECO:0000256" key="1">
    <source>
        <dbReference type="ARBA" id="ARBA00001927"/>
    </source>
</evidence>
<evidence type="ECO:0000313" key="9">
    <source>
        <dbReference type="EMBL" id="OOP72720.1"/>
    </source>
</evidence>
<sequence length="877" mass="95425">MFKVSINGKEYESQTDMALMDFLRDVLKITSVKNGCKEGACGTCTVIIDGKTTRACIQKLSRLEGKMVQTIEGFTERERDVFSYAFAAAGAVQCGFCIPGMVISGKCLIDQNSNPSREDIKQAIRTNICRCTGYAKIEDGILLAAKMLRENLEIPELKQTGRVGERTCRVDARDKTLGTAKYVDDYTFDDMLYGKNVFSKYARAKILSIDINKALTMSGVVAIYTAKDIPGQRYIGHLAQDWPGMIDVGEETKCCGDTLAMVVAETREEAMAAVKAVEIEYEELEPIRNPKEAAVDGAHQVHGEGFMQFGKFRIPENNVFDHEEVKRGNAEIALANSKFIVEGTFYVPPTEHAFMEPETAIGLPDGDGVIVITGAQGIYDEYHEISNYLGIPMEKVRIQSAVVGGGFGGKEDMSVQHQAALCAYLTKRPVKVFFSRQESINYHPKRHAMEIYCKIGCDENGILQGMKARLTSDTGAYASLGGPVLQRACTHAGGPYNYQNVDIEGNAYYTNNPPAGAFRGFGVTQSCAVVEPLINKLAEKVGISGWEIRYRNAIRTGQSLPNGQLADEGTAMVETLEAVKGEFEKYESDTNYYVGIASAMKNAGVGVGVQDIGRCNLKIVKGKVHARSSAGAIGQGIQTVLLQIICETTGLTPDKIIVEHPDTKYTPDSGTTTASRQTTFAGEAARQSSLKLKVDLDNGHTLEELEGKEYIGEFEFKTDPIGSSKPNPVSHIAYGYATQLVVIDKDGKLVKVVAAHDIGRIINPLSATGQVEGGVAMGLGYGLTEDFPLKDGIPQAKLGTLGVFRANQMPNVEVHLIEKNNPDSVAFGAKGIGEIVCVMGAPACQNAYYKKDGIFRYSYPLENTYYRKPKPAASKVK</sequence>
<dbReference type="InterPro" id="IPR001041">
    <property type="entry name" value="2Fe-2S_ferredoxin-type"/>
</dbReference>
<evidence type="ECO:0000256" key="6">
    <source>
        <dbReference type="ARBA" id="ARBA00023004"/>
    </source>
</evidence>
<reference evidence="9 10" key="1">
    <citation type="submission" date="2017-02" db="EMBL/GenBank/DDBJ databases">
        <title>Genome sequence of Clostridium beijerinckii Br21.</title>
        <authorList>
            <person name="Fonseca B.C."/>
            <person name="Guazzaroni M.E."/>
            <person name="Riano-Pachon D.M."/>
            <person name="Reginatto V."/>
        </authorList>
    </citation>
    <scope>NUCLEOTIDE SEQUENCE [LARGE SCALE GENOMIC DNA]</scope>
    <source>
        <strain evidence="9 10">Br21</strain>
    </source>
</reference>
<proteinExistence type="inferred from homology"/>
<dbReference type="PROSITE" id="PS00197">
    <property type="entry name" value="2FE2S_FER_1"/>
    <property type="match status" value="1"/>
</dbReference>
<dbReference type="SUPFAM" id="SSF47741">
    <property type="entry name" value="CO dehydrogenase ISP C-domain like"/>
    <property type="match status" value="1"/>
</dbReference>
<dbReference type="SUPFAM" id="SSF54292">
    <property type="entry name" value="2Fe-2S ferredoxin-like"/>
    <property type="match status" value="1"/>
</dbReference>
<keyword evidence="4" id="KW-0479">Metal-binding</keyword>
<evidence type="ECO:0000259" key="8">
    <source>
        <dbReference type="PROSITE" id="PS51085"/>
    </source>
</evidence>
<comment type="similarity">
    <text evidence="3">Belongs to the succinate dehydrogenase/fumarate reductase iron-sulfur protein family.</text>
</comment>
<dbReference type="InterPro" id="IPR000674">
    <property type="entry name" value="Ald_Oxase/Xan_DH_a/b"/>
</dbReference>
<evidence type="ECO:0000256" key="5">
    <source>
        <dbReference type="ARBA" id="ARBA00023002"/>
    </source>
</evidence>
<comment type="caution">
    <text evidence="9">The sequence shown here is derived from an EMBL/GenBank/DDBJ whole genome shotgun (WGS) entry which is preliminary data.</text>
</comment>
<comment type="similarity">
    <text evidence="2">Belongs to the xanthine dehydrogenase family.</text>
</comment>
<dbReference type="InterPro" id="IPR036856">
    <property type="entry name" value="Ald_Oxase/Xan_DH_a/b_sf"/>
</dbReference>
<evidence type="ECO:0000256" key="7">
    <source>
        <dbReference type="ARBA" id="ARBA00034078"/>
    </source>
</evidence>
<dbReference type="Proteomes" id="UP000190959">
    <property type="component" value="Unassembled WGS sequence"/>
</dbReference>
<dbReference type="CDD" id="cd00207">
    <property type="entry name" value="fer2"/>
    <property type="match status" value="1"/>
</dbReference>
<comment type="cofactor">
    <cofactor evidence="1">
        <name>[3Fe-4S] cluster</name>
        <dbReference type="ChEBI" id="CHEBI:21137"/>
    </cofactor>
</comment>
<dbReference type="PANTHER" id="PTHR11908:SF157">
    <property type="entry name" value="XANTHINE DEHYDROGENASE SUBUNIT D-RELATED"/>
    <property type="match status" value="1"/>
</dbReference>
<dbReference type="InterPro" id="IPR036884">
    <property type="entry name" value="2Fe-2S-bd_dom_sf"/>
</dbReference>
<dbReference type="InterPro" id="IPR037165">
    <property type="entry name" value="AldOxase/xan_DH_Mopterin-bd_sf"/>
</dbReference>
<dbReference type="SUPFAM" id="SSF54665">
    <property type="entry name" value="CO dehydrogenase molybdoprotein N-domain-like"/>
    <property type="match status" value="1"/>
</dbReference>
<dbReference type="EMBL" id="MWMH01000004">
    <property type="protein sequence ID" value="OOP72720.1"/>
    <property type="molecule type" value="Genomic_DNA"/>
</dbReference>
<organism evidence="9 10">
    <name type="scientific">Clostridium beijerinckii</name>
    <name type="common">Clostridium MP</name>
    <dbReference type="NCBI Taxonomy" id="1520"/>
    <lineage>
        <taxon>Bacteria</taxon>
        <taxon>Bacillati</taxon>
        <taxon>Bacillota</taxon>
        <taxon>Clostridia</taxon>
        <taxon>Eubacteriales</taxon>
        <taxon>Clostridiaceae</taxon>
        <taxon>Clostridium</taxon>
    </lineage>
</organism>
<dbReference type="SUPFAM" id="SSF56003">
    <property type="entry name" value="Molybdenum cofactor-binding domain"/>
    <property type="match status" value="1"/>
</dbReference>
<dbReference type="PROSITE" id="PS51085">
    <property type="entry name" value="2FE2S_FER_2"/>
    <property type="match status" value="1"/>
</dbReference>
<dbReference type="Pfam" id="PF20256">
    <property type="entry name" value="MoCoBD_2"/>
    <property type="match status" value="2"/>
</dbReference>
<dbReference type="InterPro" id="IPR008274">
    <property type="entry name" value="AldOxase/xan_DH_MoCoBD1"/>
</dbReference>
<dbReference type="InterPro" id="IPR036010">
    <property type="entry name" value="2Fe-2S_ferredoxin-like_sf"/>
</dbReference>
<evidence type="ECO:0000256" key="4">
    <source>
        <dbReference type="ARBA" id="ARBA00022723"/>
    </source>
</evidence>
<dbReference type="InterPro" id="IPR025192">
    <property type="entry name" value="Succ_DH/fum_Rdtase_N"/>
</dbReference>
<dbReference type="GO" id="GO:0016491">
    <property type="term" value="F:oxidoreductase activity"/>
    <property type="evidence" value="ECO:0007669"/>
    <property type="project" value="UniProtKB-KW"/>
</dbReference>
<gene>
    <name evidence="9" type="ORF">CBEIBR21_12935</name>
</gene>
<accession>A0A1S9N5H8</accession>
<keyword evidence="5" id="KW-0560">Oxidoreductase</keyword>
<dbReference type="Gene3D" id="3.10.20.30">
    <property type="match status" value="1"/>
</dbReference>
<dbReference type="Gene3D" id="3.90.1170.50">
    <property type="entry name" value="Aldehyde oxidase/xanthine dehydrogenase, a/b hammerhead"/>
    <property type="match status" value="1"/>
</dbReference>
<name>A0A1S9N5H8_CLOBE</name>
<dbReference type="InterPro" id="IPR017697">
    <property type="entry name" value="Xdh"/>
</dbReference>
<dbReference type="InterPro" id="IPR016208">
    <property type="entry name" value="Ald_Oxase/xanthine_DH-like"/>
</dbReference>
<protein>
    <submittedName>
        <fullName evidence="9">Selenium-dependent xanthine dehydrogenase</fullName>
    </submittedName>
</protein>
<dbReference type="RefSeq" id="WP_078115835.1">
    <property type="nucleotide sequence ID" value="NZ_CP144906.1"/>
</dbReference>
<dbReference type="SMART" id="SM01008">
    <property type="entry name" value="Ald_Xan_dh_C"/>
    <property type="match status" value="1"/>
</dbReference>
<dbReference type="Pfam" id="PF01315">
    <property type="entry name" value="Ald_Xan_dh_C"/>
    <property type="match status" value="1"/>
</dbReference>
<dbReference type="PANTHER" id="PTHR11908">
    <property type="entry name" value="XANTHINE DEHYDROGENASE"/>
    <property type="match status" value="1"/>
</dbReference>
<dbReference type="Gene3D" id="1.10.150.120">
    <property type="entry name" value="[2Fe-2S]-binding domain"/>
    <property type="match status" value="1"/>
</dbReference>
<dbReference type="InterPro" id="IPR006058">
    <property type="entry name" value="2Fe2S_fd_BS"/>
</dbReference>
<dbReference type="Pfam" id="PF02738">
    <property type="entry name" value="MoCoBD_1"/>
    <property type="match status" value="1"/>
</dbReference>
<dbReference type="NCBIfam" id="TIGR03311">
    <property type="entry name" value="Se_dep_XDH"/>
    <property type="match status" value="1"/>
</dbReference>
<dbReference type="Pfam" id="PF01799">
    <property type="entry name" value="Fer2_2"/>
    <property type="match status" value="1"/>
</dbReference>
<dbReference type="InterPro" id="IPR046867">
    <property type="entry name" value="AldOxase/xan_DH_MoCoBD2"/>
</dbReference>
<keyword evidence="6" id="KW-0408">Iron</keyword>
<dbReference type="GO" id="GO:0009055">
    <property type="term" value="F:electron transfer activity"/>
    <property type="evidence" value="ECO:0007669"/>
    <property type="project" value="InterPro"/>
</dbReference>
<dbReference type="GO" id="GO:0005506">
    <property type="term" value="F:iron ion binding"/>
    <property type="evidence" value="ECO:0007669"/>
    <property type="project" value="InterPro"/>
</dbReference>
<dbReference type="AlphaFoldDB" id="A0A1S9N5H8"/>